<organism evidence="1 2">
    <name type="scientific">Nitzschia inconspicua</name>
    <dbReference type="NCBI Taxonomy" id="303405"/>
    <lineage>
        <taxon>Eukaryota</taxon>
        <taxon>Sar</taxon>
        <taxon>Stramenopiles</taxon>
        <taxon>Ochrophyta</taxon>
        <taxon>Bacillariophyta</taxon>
        <taxon>Bacillariophyceae</taxon>
        <taxon>Bacillariophycidae</taxon>
        <taxon>Bacillariales</taxon>
        <taxon>Bacillariaceae</taxon>
        <taxon>Nitzschia</taxon>
    </lineage>
</organism>
<evidence type="ECO:0000313" key="1">
    <source>
        <dbReference type="EMBL" id="KAG7352076.1"/>
    </source>
</evidence>
<comment type="caution">
    <text evidence="1">The sequence shown here is derived from an EMBL/GenBank/DDBJ whole genome shotgun (WGS) entry which is preliminary data.</text>
</comment>
<dbReference type="OrthoDB" id="10486905at2759"/>
<gene>
    <name evidence="1" type="ORF">IV203_008124</name>
</gene>
<evidence type="ECO:0000313" key="2">
    <source>
        <dbReference type="Proteomes" id="UP000693970"/>
    </source>
</evidence>
<reference evidence="1" key="1">
    <citation type="journal article" date="2021" name="Sci. Rep.">
        <title>Diploid genomic architecture of Nitzschia inconspicua, an elite biomass production diatom.</title>
        <authorList>
            <person name="Oliver A."/>
            <person name="Podell S."/>
            <person name="Pinowska A."/>
            <person name="Traller J.C."/>
            <person name="Smith S.R."/>
            <person name="McClure R."/>
            <person name="Beliaev A."/>
            <person name="Bohutskyi P."/>
            <person name="Hill E.A."/>
            <person name="Rabines A."/>
            <person name="Zheng H."/>
            <person name="Allen L.Z."/>
            <person name="Kuo A."/>
            <person name="Grigoriev I.V."/>
            <person name="Allen A.E."/>
            <person name="Hazlebeck D."/>
            <person name="Allen E.E."/>
        </authorList>
    </citation>
    <scope>NUCLEOTIDE SEQUENCE</scope>
    <source>
        <strain evidence="1">Hildebrandi</strain>
    </source>
</reference>
<name>A0A9K3PME0_9STRA</name>
<dbReference type="AlphaFoldDB" id="A0A9K3PME0"/>
<sequence>MSLQSNCSAKNRDPSKPFPSIHTEILSFEDFYFSQIHLTVSHEYMFPIFSKAALKTKKSGESDSGVSGFWTRLFGEVRNTFEVLADEINEELGSYSNLRGSNQAMVESQSLGGCAPIFRSGLRSKSIHTIFDNIFGSTELLRQSGNSLSRWTMKISETVIRLHPKVRELLVRTLLMKTLLLRYDQFVDVLQSHPFARLVEGFLDEFGTVEDRYTCSAVRYNLLISRVNQALEKVCDDNSSLVFSKWIHQTRRSFLTRHSPGLPIETFRLYGVEPDGRGILMDTRTFIDHFNAVASIAQANHMKLQQHRHMLNDILQAFNVESKITSSFIVERLFHMSRSLRRFEENLIGEAPKPVTPPSKGVIRFSINSNGRRASSFIRQNY</sequence>
<reference evidence="1" key="2">
    <citation type="submission" date="2021-04" db="EMBL/GenBank/DDBJ databases">
        <authorList>
            <person name="Podell S."/>
        </authorList>
    </citation>
    <scope>NUCLEOTIDE SEQUENCE</scope>
    <source>
        <strain evidence="1">Hildebrandi</strain>
    </source>
</reference>
<dbReference type="EMBL" id="JAGRRH010000017">
    <property type="protein sequence ID" value="KAG7352076.1"/>
    <property type="molecule type" value="Genomic_DNA"/>
</dbReference>
<dbReference type="Proteomes" id="UP000693970">
    <property type="component" value="Unassembled WGS sequence"/>
</dbReference>
<accession>A0A9K3PME0</accession>
<keyword evidence="2" id="KW-1185">Reference proteome</keyword>
<protein>
    <submittedName>
        <fullName evidence="1">Uncharacterized protein</fullName>
    </submittedName>
</protein>
<proteinExistence type="predicted"/>